<evidence type="ECO:0000256" key="3">
    <source>
        <dbReference type="ARBA" id="ARBA00022729"/>
    </source>
</evidence>
<dbReference type="PANTHER" id="PTHR46847">
    <property type="entry name" value="D-ALLOSE-BINDING PERIPLASMIC PROTEIN-RELATED"/>
    <property type="match status" value="1"/>
</dbReference>
<comment type="subcellular location">
    <subcellularLocation>
        <location evidence="1">Cell envelope</location>
    </subcellularLocation>
</comment>
<dbReference type="OrthoDB" id="3837830at2"/>
<feature type="domain" description="Periplasmic binding protein" evidence="4">
    <location>
        <begin position="42"/>
        <end position="293"/>
    </location>
</feature>
<comment type="similarity">
    <text evidence="2">Belongs to the bacterial solute-binding protein 2 family.</text>
</comment>
<dbReference type="InterPro" id="IPR028082">
    <property type="entry name" value="Peripla_BP_I"/>
</dbReference>
<evidence type="ECO:0000259" key="4">
    <source>
        <dbReference type="Pfam" id="PF13407"/>
    </source>
</evidence>
<keyword evidence="3" id="KW-0732">Signal</keyword>
<evidence type="ECO:0000256" key="2">
    <source>
        <dbReference type="ARBA" id="ARBA00007639"/>
    </source>
</evidence>
<dbReference type="PANTHER" id="PTHR46847:SF1">
    <property type="entry name" value="D-ALLOSE-BINDING PERIPLASMIC PROTEIN-RELATED"/>
    <property type="match status" value="1"/>
</dbReference>
<organism evidence="5 6">
    <name type="scientific">Paracoccus suum</name>
    <dbReference type="NCBI Taxonomy" id="2259340"/>
    <lineage>
        <taxon>Bacteria</taxon>
        <taxon>Pseudomonadati</taxon>
        <taxon>Pseudomonadota</taxon>
        <taxon>Alphaproteobacteria</taxon>
        <taxon>Rhodobacterales</taxon>
        <taxon>Paracoccaceae</taxon>
        <taxon>Paracoccus</taxon>
    </lineage>
</organism>
<dbReference type="GO" id="GO:0030313">
    <property type="term" value="C:cell envelope"/>
    <property type="evidence" value="ECO:0007669"/>
    <property type="project" value="UniProtKB-SubCell"/>
</dbReference>
<protein>
    <submittedName>
        <fullName evidence="5">ABC transporter substrate-binding protein</fullName>
    </submittedName>
</protein>
<dbReference type="InterPro" id="IPR025997">
    <property type="entry name" value="SBP_2_dom"/>
</dbReference>
<dbReference type="Proteomes" id="UP000252023">
    <property type="component" value="Chromosome"/>
</dbReference>
<dbReference type="AlphaFoldDB" id="A0A344PJN0"/>
<dbReference type="SUPFAM" id="SSF53822">
    <property type="entry name" value="Periplasmic binding protein-like I"/>
    <property type="match status" value="1"/>
</dbReference>
<evidence type="ECO:0000256" key="1">
    <source>
        <dbReference type="ARBA" id="ARBA00004196"/>
    </source>
</evidence>
<dbReference type="CDD" id="cd06311">
    <property type="entry name" value="PBP1_ABC_sugar_binding-like"/>
    <property type="match status" value="1"/>
</dbReference>
<dbReference type="Pfam" id="PF13407">
    <property type="entry name" value="Peripla_BP_4"/>
    <property type="match status" value="1"/>
</dbReference>
<dbReference type="EMBL" id="CP030918">
    <property type="protein sequence ID" value="AXC49585.1"/>
    <property type="molecule type" value="Genomic_DNA"/>
</dbReference>
<evidence type="ECO:0000313" key="6">
    <source>
        <dbReference type="Proteomes" id="UP000252023"/>
    </source>
</evidence>
<reference evidence="6" key="1">
    <citation type="submission" date="2018-07" db="EMBL/GenBank/DDBJ databases">
        <title>Genome sequencing of Paracoccus sp. SC2-6.</title>
        <authorList>
            <person name="Heo J."/>
            <person name="Kim S.-J."/>
            <person name="Kwon S.-W."/>
        </authorList>
    </citation>
    <scope>NUCLEOTIDE SEQUENCE [LARGE SCALE GENOMIC DNA]</scope>
    <source>
        <strain evidence="6">SC2-6</strain>
    </source>
</reference>
<keyword evidence="6" id="KW-1185">Reference proteome</keyword>
<gene>
    <name evidence="5" type="ORF">DRW48_07675</name>
</gene>
<evidence type="ECO:0000313" key="5">
    <source>
        <dbReference type="EMBL" id="AXC49585.1"/>
    </source>
</evidence>
<accession>A0A344PJN0</accession>
<dbReference type="GO" id="GO:0030246">
    <property type="term" value="F:carbohydrate binding"/>
    <property type="evidence" value="ECO:0007669"/>
    <property type="project" value="UniProtKB-ARBA"/>
</dbReference>
<dbReference type="RefSeq" id="WP_114075900.1">
    <property type="nucleotide sequence ID" value="NZ_CP030918.1"/>
</dbReference>
<sequence>MLRRNILVAPLAVAAVATLGRAGKAAAQDAAPGGATSGKAVIGVAIPSATHGFMGGLNWHAQQTIERLSKVYPDLTFVLSTAGDAGKQVNDIEDMMATRNIDGLVVLPFESEPLTGPVKAVKDAGKWVTVVDRGLSEEGIEDLYVAGDNTAFGRVAGEYFKNNLKPGSKLVVLRGLPTTLDNERVDAFQKALEGGQVEVLDMQHGNWNRDDAFKVMQDYLTKYPQIDAVWAADDDMAMGVLEAISAAGRDGKMVVVGGAGMKDIVKRIMDKDPALPVDVTYPPGLISAAIEMTALHFTSTAPVMGRFIIGSQLITPENAAQFYFPDSPF</sequence>
<name>A0A344PJN0_9RHOB</name>
<proteinExistence type="inferred from homology"/>
<dbReference type="KEGG" id="pars:DRW48_07675"/>
<dbReference type="Gene3D" id="3.40.50.2300">
    <property type="match status" value="2"/>
</dbReference>